<dbReference type="EMBL" id="CM042054">
    <property type="protein sequence ID" value="KAI3706195.1"/>
    <property type="molecule type" value="Genomic_DNA"/>
</dbReference>
<evidence type="ECO:0000313" key="2">
    <source>
        <dbReference type="Proteomes" id="UP001055879"/>
    </source>
</evidence>
<reference evidence="2" key="1">
    <citation type="journal article" date="2022" name="Mol. Ecol. Resour.">
        <title>The genomes of chicory, endive, great burdock and yacon provide insights into Asteraceae palaeo-polyploidization history and plant inulin production.</title>
        <authorList>
            <person name="Fan W."/>
            <person name="Wang S."/>
            <person name="Wang H."/>
            <person name="Wang A."/>
            <person name="Jiang F."/>
            <person name="Liu H."/>
            <person name="Zhao H."/>
            <person name="Xu D."/>
            <person name="Zhang Y."/>
        </authorList>
    </citation>
    <scope>NUCLEOTIDE SEQUENCE [LARGE SCALE GENOMIC DNA]</scope>
    <source>
        <strain evidence="2">cv. Niubang</strain>
    </source>
</reference>
<proteinExistence type="predicted"/>
<keyword evidence="2" id="KW-1185">Reference proteome</keyword>
<comment type="caution">
    <text evidence="1">The sequence shown here is derived from an EMBL/GenBank/DDBJ whole genome shotgun (WGS) entry which is preliminary data.</text>
</comment>
<organism evidence="1 2">
    <name type="scientific">Arctium lappa</name>
    <name type="common">Greater burdock</name>
    <name type="synonym">Lappa major</name>
    <dbReference type="NCBI Taxonomy" id="4217"/>
    <lineage>
        <taxon>Eukaryota</taxon>
        <taxon>Viridiplantae</taxon>
        <taxon>Streptophyta</taxon>
        <taxon>Embryophyta</taxon>
        <taxon>Tracheophyta</taxon>
        <taxon>Spermatophyta</taxon>
        <taxon>Magnoliopsida</taxon>
        <taxon>eudicotyledons</taxon>
        <taxon>Gunneridae</taxon>
        <taxon>Pentapetalae</taxon>
        <taxon>asterids</taxon>
        <taxon>campanulids</taxon>
        <taxon>Asterales</taxon>
        <taxon>Asteraceae</taxon>
        <taxon>Carduoideae</taxon>
        <taxon>Cardueae</taxon>
        <taxon>Arctiinae</taxon>
        <taxon>Arctium</taxon>
    </lineage>
</organism>
<protein>
    <submittedName>
        <fullName evidence="1">Uncharacterized protein</fullName>
    </submittedName>
</protein>
<name>A0ACB9ACL0_ARCLA</name>
<sequence length="216" mass="24202">MLHTEPSFSIYADEDGFLENRKGDLGIKTRDGCEFTFAKRSMGSIVEGDEDADKLSGIKNLGSEEENTKDQIEQPPSPKMYLATGLGIDGMGGFNESGDIEEYYKMMMMMMSNGDLTGAEDYYFRATIEDPNDGEILMQYAKLVWELHRDQDRALSYFERAVYAAPGDCNILAAYASFMWDIDQVEDEDYGLIQKKANHNMLQLGLGDNVGGLSQQ</sequence>
<reference evidence="1 2" key="2">
    <citation type="journal article" date="2022" name="Mol. Ecol. Resour.">
        <title>The genomes of chicory, endive, great burdock and yacon provide insights into Asteraceae paleo-polyploidization history and plant inulin production.</title>
        <authorList>
            <person name="Fan W."/>
            <person name="Wang S."/>
            <person name="Wang H."/>
            <person name="Wang A."/>
            <person name="Jiang F."/>
            <person name="Liu H."/>
            <person name="Zhao H."/>
            <person name="Xu D."/>
            <person name="Zhang Y."/>
        </authorList>
    </citation>
    <scope>NUCLEOTIDE SEQUENCE [LARGE SCALE GENOMIC DNA]</scope>
    <source>
        <strain evidence="2">cv. Niubang</strain>
    </source>
</reference>
<accession>A0ACB9ACL0</accession>
<evidence type="ECO:0000313" key="1">
    <source>
        <dbReference type="EMBL" id="KAI3706195.1"/>
    </source>
</evidence>
<dbReference type="Proteomes" id="UP001055879">
    <property type="component" value="Linkage Group LG08"/>
</dbReference>
<gene>
    <name evidence="1" type="ORF">L6452_23773</name>
</gene>